<gene>
    <name evidence="1" type="ORF">IscW_ISCW002563</name>
</gene>
<dbReference type="EnsemblMetazoa" id="ISCW002563-RA">
    <property type="protein sequence ID" value="ISCW002563-PA"/>
    <property type="gene ID" value="ISCW002563"/>
</dbReference>
<dbReference type="EMBL" id="DS656637">
    <property type="protein sequence ID" value="EEC02852.1"/>
    <property type="molecule type" value="Genomic_DNA"/>
</dbReference>
<dbReference type="Proteomes" id="UP000001555">
    <property type="component" value="Unassembled WGS sequence"/>
</dbReference>
<protein>
    <submittedName>
        <fullName evidence="1 2">Uncharacterized protein</fullName>
    </submittedName>
</protein>
<dbReference type="VEuPathDB" id="VectorBase:ISCW002563"/>
<proteinExistence type="predicted"/>
<sequence length="106" mass="12622">MSRQLAFTGTEPVFQRVWQQIVRTRGLDAVPNVLSRRVFDLLLEEKAVTFCDEIFLHSTISRVYPEGYEGEFYQGTQFFLNNEFVMMVRRGLDLEITRKLHNRYVR</sequence>
<dbReference type="AlphaFoldDB" id="B7P8D0"/>
<accession>B7P8D0</accession>
<dbReference type="InParanoid" id="B7P8D0"/>
<evidence type="ECO:0000313" key="3">
    <source>
        <dbReference type="Proteomes" id="UP000001555"/>
    </source>
</evidence>
<reference evidence="1 3" key="1">
    <citation type="submission" date="2008-03" db="EMBL/GenBank/DDBJ databases">
        <title>Annotation of Ixodes scapularis.</title>
        <authorList>
            <consortium name="Ixodes scapularis Genome Project Consortium"/>
            <person name="Caler E."/>
            <person name="Hannick L.I."/>
            <person name="Bidwell S."/>
            <person name="Joardar V."/>
            <person name="Thiagarajan M."/>
            <person name="Amedeo P."/>
            <person name="Galinsky K.J."/>
            <person name="Schobel S."/>
            <person name="Inman J."/>
            <person name="Hostetler J."/>
            <person name="Miller J."/>
            <person name="Hammond M."/>
            <person name="Megy K."/>
            <person name="Lawson D."/>
            <person name="Kodira C."/>
            <person name="Sutton G."/>
            <person name="Meyer J."/>
            <person name="Hill C.A."/>
            <person name="Birren B."/>
            <person name="Nene V."/>
            <person name="Collins F."/>
            <person name="Alarcon-Chaidez F."/>
            <person name="Wikel S."/>
            <person name="Strausberg R."/>
        </authorList>
    </citation>
    <scope>NUCLEOTIDE SEQUENCE [LARGE SCALE GENOMIC DNA]</scope>
    <source>
        <strain evidence="3">Wikel</strain>
        <strain evidence="1">Wikel colony</strain>
    </source>
</reference>
<dbReference type="PaxDb" id="6945-B7P8D0"/>
<dbReference type="EMBL" id="ABJB010141443">
    <property type="status" value="NOT_ANNOTATED_CDS"/>
    <property type="molecule type" value="Genomic_DNA"/>
</dbReference>
<organism>
    <name type="scientific">Ixodes scapularis</name>
    <name type="common">Black-legged tick</name>
    <name type="synonym">Deer tick</name>
    <dbReference type="NCBI Taxonomy" id="6945"/>
    <lineage>
        <taxon>Eukaryota</taxon>
        <taxon>Metazoa</taxon>
        <taxon>Ecdysozoa</taxon>
        <taxon>Arthropoda</taxon>
        <taxon>Chelicerata</taxon>
        <taxon>Arachnida</taxon>
        <taxon>Acari</taxon>
        <taxon>Parasitiformes</taxon>
        <taxon>Ixodida</taxon>
        <taxon>Ixodoidea</taxon>
        <taxon>Ixodidae</taxon>
        <taxon>Ixodinae</taxon>
        <taxon>Ixodes</taxon>
    </lineage>
</organism>
<evidence type="ECO:0000313" key="2">
    <source>
        <dbReference type="EnsemblMetazoa" id="ISCW002563-PA"/>
    </source>
</evidence>
<evidence type="ECO:0000313" key="1">
    <source>
        <dbReference type="EMBL" id="EEC02852.1"/>
    </source>
</evidence>
<name>B7P8D0_IXOSC</name>
<keyword evidence="3" id="KW-1185">Reference proteome</keyword>
<reference evidence="2" key="2">
    <citation type="submission" date="2020-05" db="UniProtKB">
        <authorList>
            <consortium name="EnsemblMetazoa"/>
        </authorList>
    </citation>
    <scope>IDENTIFICATION</scope>
    <source>
        <strain evidence="2">wikel</strain>
    </source>
</reference>
<dbReference type="HOGENOM" id="CLU_156101_0_0_1"/>
<dbReference type="VEuPathDB" id="VectorBase:ISCI002563"/>